<reference evidence="1" key="1">
    <citation type="submission" date="2015-09" db="EMBL/GenBank/DDBJ databases">
        <title>De novo assembly of Pectinophora gossypiella (Pink Bollworm) gut transcriptome.</title>
        <authorList>
            <person name="Tassone E.E."/>
        </authorList>
    </citation>
    <scope>NUCLEOTIDE SEQUENCE</scope>
</reference>
<dbReference type="OrthoDB" id="6283463at2759"/>
<organism evidence="1">
    <name type="scientific">Pectinophora gossypiella</name>
    <name type="common">Cotton pink bollworm</name>
    <name type="synonym">Depressaria gossypiella</name>
    <dbReference type="NCBI Taxonomy" id="13191"/>
    <lineage>
        <taxon>Eukaryota</taxon>
        <taxon>Metazoa</taxon>
        <taxon>Ecdysozoa</taxon>
        <taxon>Arthropoda</taxon>
        <taxon>Hexapoda</taxon>
        <taxon>Insecta</taxon>
        <taxon>Pterygota</taxon>
        <taxon>Neoptera</taxon>
        <taxon>Endopterygota</taxon>
        <taxon>Lepidoptera</taxon>
        <taxon>Glossata</taxon>
        <taxon>Ditrysia</taxon>
        <taxon>Gelechioidea</taxon>
        <taxon>Gelechiidae</taxon>
        <taxon>Apatetrinae</taxon>
        <taxon>Pectinophora</taxon>
    </lineage>
</organism>
<accession>A0A1E1W2A9</accession>
<feature type="non-terminal residue" evidence="1">
    <location>
        <position position="1"/>
    </location>
</feature>
<feature type="non-terminal residue" evidence="1">
    <location>
        <position position="290"/>
    </location>
</feature>
<proteinExistence type="predicted"/>
<gene>
    <name evidence="1" type="ORF">g.659</name>
</gene>
<protein>
    <submittedName>
        <fullName evidence="1">Uncharacterized protein</fullName>
    </submittedName>
</protein>
<dbReference type="EMBL" id="GDQN01009980">
    <property type="protein sequence ID" value="JAT81074.1"/>
    <property type="molecule type" value="Transcribed_RNA"/>
</dbReference>
<sequence length="290" mass="30468">AASAGTNAMSSVRLINASNLEEIQMGNSQKPPATQGSKQVMTKVIVQAGSSKVDMVNQSAILSKFLPTVSAGSTPTRYVTVQQKFGGNKVLLSPGSKPGVRFTKKQQVIAIKSPPPKLVPVSSQQGTTKKVVITANPQNVILRTTAPSKPGHVTKAAGQRTQLHQINVPGKGIQYIKLVTNPTQHTQKQVVKTQSSGQASKTFVLTDSKGNVIQMTAEKMGTPPPLLVTSNVSAPNKLKAPQKLVRIAPVTSKAGQLAMPQSRGQSLLAPLSPPAEVRAADPAPHDADHV</sequence>
<evidence type="ECO:0000313" key="1">
    <source>
        <dbReference type="EMBL" id="JAT81074.1"/>
    </source>
</evidence>
<dbReference type="AlphaFoldDB" id="A0A1E1W2A9"/>
<name>A0A1E1W2A9_PECGO</name>